<dbReference type="InterPro" id="IPR036291">
    <property type="entry name" value="NAD(P)-bd_dom_sf"/>
</dbReference>
<sequence>MLNPTPQAIAAGHIMKVLVTGGSGFIGSAVIRVLLQHQYEVRSLIRQSSPRDNITGLPVEVVIGDLNDLPSLMHATRGCQALFHVAADYRLWVPNPAVLDQTNIDGTRNILQAAAANGIERLVYTSSVATIGSTPDGTPADEETPTEISQMIGHYKRSKFKAERLVMDWTQNGHGAAIIVNPSTPIGPRDIKPTPTGKMIRDAAMGRIPAYVNTGLNIVHVDDVATGHFLAFSRGRIGQRYILGGTNLTLREILGYIAELTGHHAPRLRLPVRGLVPVAYLSEWWGRLCGTEPRITLDALQMARKQMFFSSAKATRDLGYQPRSVSEAFRDAVDWFLKQ</sequence>
<reference evidence="3" key="1">
    <citation type="submission" date="2013-08" db="EMBL/GenBank/DDBJ databases">
        <authorList>
            <person name="Mendez C."/>
            <person name="Richter M."/>
            <person name="Ferrer M."/>
            <person name="Sanchez J."/>
        </authorList>
    </citation>
    <scope>NUCLEOTIDE SEQUENCE</scope>
</reference>
<dbReference type="PANTHER" id="PTHR48079">
    <property type="entry name" value="PROTEIN YEEZ"/>
    <property type="match status" value="1"/>
</dbReference>
<dbReference type="InterPro" id="IPR051783">
    <property type="entry name" value="NAD(P)-dependent_oxidoreduct"/>
</dbReference>
<dbReference type="SUPFAM" id="SSF51735">
    <property type="entry name" value="NAD(P)-binding Rossmann-fold domains"/>
    <property type="match status" value="1"/>
</dbReference>
<dbReference type="EMBL" id="AUZX01001654">
    <property type="protein sequence ID" value="EQD78523.1"/>
    <property type="molecule type" value="Genomic_DNA"/>
</dbReference>
<comment type="caution">
    <text evidence="3">The sequence shown here is derived from an EMBL/GenBank/DDBJ whole genome shotgun (WGS) entry which is preliminary data.</text>
</comment>
<evidence type="ECO:0000313" key="2">
    <source>
        <dbReference type="EMBL" id="EQD49255.1"/>
    </source>
</evidence>
<dbReference type="GO" id="GO:0004029">
    <property type="term" value="F:aldehyde dehydrogenase (NAD+) activity"/>
    <property type="evidence" value="ECO:0007669"/>
    <property type="project" value="TreeGrafter"/>
</dbReference>
<dbReference type="PANTHER" id="PTHR48079:SF6">
    <property type="entry name" value="NAD(P)-BINDING DOMAIN-CONTAINING PROTEIN-RELATED"/>
    <property type="match status" value="1"/>
</dbReference>
<evidence type="ECO:0000313" key="3">
    <source>
        <dbReference type="EMBL" id="EQD78523.1"/>
    </source>
</evidence>
<dbReference type="InterPro" id="IPR001509">
    <property type="entry name" value="Epimerase_deHydtase"/>
</dbReference>
<dbReference type="GO" id="GO:0005737">
    <property type="term" value="C:cytoplasm"/>
    <property type="evidence" value="ECO:0007669"/>
    <property type="project" value="TreeGrafter"/>
</dbReference>
<dbReference type="NCBIfam" id="TIGR03466">
    <property type="entry name" value="HpnA"/>
    <property type="match status" value="1"/>
</dbReference>
<protein>
    <submittedName>
        <fullName evidence="3">Dihydrokaempferol 4-reductase</fullName>
    </submittedName>
</protein>
<dbReference type="Gene3D" id="3.40.50.720">
    <property type="entry name" value="NAD(P)-binding Rossmann-like Domain"/>
    <property type="match status" value="1"/>
</dbReference>
<dbReference type="CDD" id="cd05228">
    <property type="entry name" value="AR_FR_like_1_SDR_e"/>
    <property type="match status" value="1"/>
</dbReference>
<organism evidence="3">
    <name type="scientific">mine drainage metagenome</name>
    <dbReference type="NCBI Taxonomy" id="410659"/>
    <lineage>
        <taxon>unclassified sequences</taxon>
        <taxon>metagenomes</taxon>
        <taxon>ecological metagenomes</taxon>
    </lineage>
</organism>
<proteinExistence type="predicted"/>
<name>T1CB70_9ZZZZ</name>
<accession>T1CB70</accession>
<evidence type="ECO:0000259" key="1">
    <source>
        <dbReference type="Pfam" id="PF01370"/>
    </source>
</evidence>
<gene>
    <name evidence="3" type="ORF">B1A_02213</name>
    <name evidence="2" type="ORF">B1B_11731</name>
</gene>
<dbReference type="EMBL" id="AUZY01007650">
    <property type="protein sequence ID" value="EQD49255.1"/>
    <property type="molecule type" value="Genomic_DNA"/>
</dbReference>
<reference evidence="3" key="2">
    <citation type="journal article" date="2014" name="ISME J.">
        <title>Microbial stratification in low pH oxic and suboxic macroscopic growths along an acid mine drainage.</title>
        <authorList>
            <person name="Mendez-Garcia C."/>
            <person name="Mesa V."/>
            <person name="Sprenger R.R."/>
            <person name="Richter M."/>
            <person name="Diez M.S."/>
            <person name="Solano J."/>
            <person name="Bargiela R."/>
            <person name="Golyshina O.V."/>
            <person name="Manteca A."/>
            <person name="Ramos J.L."/>
            <person name="Gallego J.R."/>
            <person name="Llorente I."/>
            <person name="Martins Dos Santos V.A."/>
            <person name="Jensen O.N."/>
            <person name="Pelaez A.I."/>
            <person name="Sanchez J."/>
            <person name="Ferrer M."/>
        </authorList>
    </citation>
    <scope>NUCLEOTIDE SEQUENCE</scope>
</reference>
<dbReference type="Pfam" id="PF01370">
    <property type="entry name" value="Epimerase"/>
    <property type="match status" value="1"/>
</dbReference>
<dbReference type="InterPro" id="IPR017829">
    <property type="entry name" value="Hopanoid-assoc_sugar_epimerase"/>
</dbReference>
<dbReference type="AlphaFoldDB" id="T1CB70"/>
<feature type="domain" description="NAD-dependent epimerase/dehydratase" evidence="1">
    <location>
        <begin position="17"/>
        <end position="244"/>
    </location>
</feature>